<evidence type="ECO:0000256" key="6">
    <source>
        <dbReference type="ARBA" id="ARBA00023157"/>
    </source>
</evidence>
<feature type="signal peptide" evidence="9">
    <location>
        <begin position="1"/>
        <end position="19"/>
    </location>
</feature>
<protein>
    <recommendedName>
        <fullName evidence="2">ribonuclease T1</fullName>
        <ecNumber evidence="2">4.6.1.24</ecNumber>
    </recommendedName>
</protein>
<keyword evidence="3" id="KW-0540">Nuclease</keyword>
<evidence type="ECO:0000256" key="3">
    <source>
        <dbReference type="ARBA" id="ARBA00022722"/>
    </source>
</evidence>
<organism evidence="10 11">
    <name type="scientific">Phlyctema vagabunda</name>
    <dbReference type="NCBI Taxonomy" id="108571"/>
    <lineage>
        <taxon>Eukaryota</taxon>
        <taxon>Fungi</taxon>
        <taxon>Dikarya</taxon>
        <taxon>Ascomycota</taxon>
        <taxon>Pezizomycotina</taxon>
        <taxon>Leotiomycetes</taxon>
        <taxon>Helotiales</taxon>
        <taxon>Dermateaceae</taxon>
        <taxon>Phlyctema</taxon>
    </lineage>
</organism>
<dbReference type="Gene3D" id="3.10.450.30">
    <property type="entry name" value="Microbial ribonucleases"/>
    <property type="match status" value="1"/>
</dbReference>
<keyword evidence="6" id="KW-1015">Disulfide bond</keyword>
<name>A0ABR4P3E6_9HELO</name>
<evidence type="ECO:0000313" key="10">
    <source>
        <dbReference type="EMBL" id="KAL3417697.1"/>
    </source>
</evidence>
<accession>A0ABR4P3E6</accession>
<comment type="catalytic activity">
    <reaction evidence="8">
        <text>[RNA] containing guanosine + H2O = an [RNA fragment]-3'-guanosine-3'-phosphate + a 5'-hydroxy-ribonucleotide-3'-[RNA fragment].</text>
        <dbReference type="EC" id="4.6.1.24"/>
    </reaction>
</comment>
<evidence type="ECO:0000256" key="4">
    <source>
        <dbReference type="ARBA" id="ARBA00022759"/>
    </source>
</evidence>
<dbReference type="Proteomes" id="UP001629113">
    <property type="component" value="Unassembled WGS sequence"/>
</dbReference>
<evidence type="ECO:0000256" key="7">
    <source>
        <dbReference type="ARBA" id="ARBA00023239"/>
    </source>
</evidence>
<evidence type="ECO:0000256" key="8">
    <source>
        <dbReference type="ARBA" id="ARBA00034015"/>
    </source>
</evidence>
<dbReference type="EC" id="4.6.1.24" evidence="2"/>
<reference evidence="10 11" key="1">
    <citation type="submission" date="2024-06" db="EMBL/GenBank/DDBJ databases">
        <title>Complete genome of Phlyctema vagabunda strain 19-DSS-EL-015.</title>
        <authorList>
            <person name="Fiorenzani C."/>
        </authorList>
    </citation>
    <scope>NUCLEOTIDE SEQUENCE [LARGE SCALE GENOMIC DNA]</scope>
    <source>
        <strain evidence="10 11">19-DSS-EL-015</strain>
    </source>
</reference>
<comment type="caution">
    <text evidence="10">The sequence shown here is derived from an EMBL/GenBank/DDBJ whole genome shotgun (WGS) entry which is preliminary data.</text>
</comment>
<keyword evidence="5" id="KW-0378">Hydrolase</keyword>
<keyword evidence="4" id="KW-0255">Endonuclease</keyword>
<comment type="similarity">
    <text evidence="1">Belongs to the ribonuclease N1/T1 family.</text>
</comment>
<proteinExistence type="inferred from homology"/>
<sequence length="97" mass="10054">MLFFKPTAVIALLVSAVIASPIELEARQAATNCGGTAFTLAAVRACTNAAYSYYQQGGTAGGSTYPHTFNNREGFSFSVAGPYQEFPLISSGAYSGG</sequence>
<evidence type="ECO:0000256" key="1">
    <source>
        <dbReference type="ARBA" id="ARBA00009006"/>
    </source>
</evidence>
<keyword evidence="7" id="KW-0456">Lyase</keyword>
<feature type="chain" id="PRO_5046107018" description="ribonuclease T1" evidence="9">
    <location>
        <begin position="20"/>
        <end position="97"/>
    </location>
</feature>
<dbReference type="SUPFAM" id="SSF53933">
    <property type="entry name" value="Microbial ribonucleases"/>
    <property type="match status" value="1"/>
</dbReference>
<gene>
    <name evidence="10" type="ORF">PVAG01_10707</name>
</gene>
<evidence type="ECO:0000256" key="5">
    <source>
        <dbReference type="ARBA" id="ARBA00022801"/>
    </source>
</evidence>
<evidence type="ECO:0000313" key="11">
    <source>
        <dbReference type="Proteomes" id="UP001629113"/>
    </source>
</evidence>
<keyword evidence="9" id="KW-0732">Signal</keyword>
<dbReference type="EMBL" id="JBFCZG010000010">
    <property type="protein sequence ID" value="KAL3417697.1"/>
    <property type="molecule type" value="Genomic_DNA"/>
</dbReference>
<keyword evidence="11" id="KW-1185">Reference proteome</keyword>
<dbReference type="Pfam" id="PF00545">
    <property type="entry name" value="Ribonuclease"/>
    <property type="match status" value="1"/>
</dbReference>
<dbReference type="PANTHER" id="PTHR42104:SF1">
    <property type="entry name" value="EXTRACELLULAR GUANYL-SPECIFIC RIBONUCLEASE RNTA (AFU_ORTHOLOGUE AFUA_4G03230)"/>
    <property type="match status" value="1"/>
</dbReference>
<evidence type="ECO:0000256" key="9">
    <source>
        <dbReference type="SAM" id="SignalP"/>
    </source>
</evidence>
<dbReference type="InterPro" id="IPR000026">
    <property type="entry name" value="N1-like"/>
</dbReference>
<dbReference type="PANTHER" id="PTHR42104">
    <property type="entry name" value="EXTRACELLULAR GUANYL-SPECIFIC RIBONUCLEASE RNTA (AFU_ORTHOLOGUE AFUA_4G03230)"/>
    <property type="match status" value="1"/>
</dbReference>
<evidence type="ECO:0000256" key="2">
    <source>
        <dbReference type="ARBA" id="ARBA00012549"/>
    </source>
</evidence>
<dbReference type="InterPro" id="IPR016191">
    <property type="entry name" value="Ribonuclease/ribotoxin"/>
</dbReference>